<keyword evidence="2" id="KW-1185">Reference proteome</keyword>
<proteinExistence type="predicted"/>
<dbReference type="STRING" id="47427.A0A2H3C9H4"/>
<name>A0A2H3C9H4_ARMGA</name>
<reference evidence="2" key="1">
    <citation type="journal article" date="2017" name="Nat. Ecol. Evol.">
        <title>Genome expansion and lineage-specific genetic innovations in the forest pathogenic fungi Armillaria.</title>
        <authorList>
            <person name="Sipos G."/>
            <person name="Prasanna A.N."/>
            <person name="Walter M.C."/>
            <person name="O'Connor E."/>
            <person name="Balint B."/>
            <person name="Krizsan K."/>
            <person name="Kiss B."/>
            <person name="Hess J."/>
            <person name="Varga T."/>
            <person name="Slot J."/>
            <person name="Riley R."/>
            <person name="Boka B."/>
            <person name="Rigling D."/>
            <person name="Barry K."/>
            <person name="Lee J."/>
            <person name="Mihaltcheva S."/>
            <person name="LaButti K."/>
            <person name="Lipzen A."/>
            <person name="Waldron R."/>
            <person name="Moloney N.M."/>
            <person name="Sperisen C."/>
            <person name="Kredics L."/>
            <person name="Vagvoelgyi C."/>
            <person name="Patrignani A."/>
            <person name="Fitzpatrick D."/>
            <person name="Nagy I."/>
            <person name="Doyle S."/>
            <person name="Anderson J.B."/>
            <person name="Grigoriev I.V."/>
            <person name="Gueldener U."/>
            <person name="Muensterkoetter M."/>
            <person name="Nagy L.G."/>
        </authorList>
    </citation>
    <scope>NUCLEOTIDE SEQUENCE [LARGE SCALE GENOMIC DNA]</scope>
    <source>
        <strain evidence="2">Ar21-2</strain>
    </source>
</reference>
<gene>
    <name evidence="1" type="ORF">ARMGADRAFT_1040588</name>
</gene>
<dbReference type="Proteomes" id="UP000217790">
    <property type="component" value="Unassembled WGS sequence"/>
</dbReference>
<dbReference type="AlphaFoldDB" id="A0A2H3C9H4"/>
<organism evidence="1 2">
    <name type="scientific">Armillaria gallica</name>
    <name type="common">Bulbous honey fungus</name>
    <name type="synonym">Armillaria bulbosa</name>
    <dbReference type="NCBI Taxonomy" id="47427"/>
    <lineage>
        <taxon>Eukaryota</taxon>
        <taxon>Fungi</taxon>
        <taxon>Dikarya</taxon>
        <taxon>Basidiomycota</taxon>
        <taxon>Agaricomycotina</taxon>
        <taxon>Agaricomycetes</taxon>
        <taxon>Agaricomycetidae</taxon>
        <taxon>Agaricales</taxon>
        <taxon>Marasmiineae</taxon>
        <taxon>Physalacriaceae</taxon>
        <taxon>Armillaria</taxon>
    </lineage>
</organism>
<dbReference type="OrthoDB" id="10496079at2759"/>
<protein>
    <submittedName>
        <fullName evidence="1">Uncharacterized protein</fullName>
    </submittedName>
</protein>
<evidence type="ECO:0000313" key="1">
    <source>
        <dbReference type="EMBL" id="PBK79729.1"/>
    </source>
</evidence>
<sequence length="177" mass="19730">MSRAATRTPWMHITLGESQCVVSGKYDQTTLSEVSAPTDEIWEAGVVYTQCAHMAPESTNLDEDSSNKECWRFLKSFGYTIERLNGTDMVRITRKPPHPKQSHLHPGPLRNPIHLPLPPEITFTTPDNENLPVPSETARYLCQGRPVFWGIDKQDRVVEDLGALAEDGNLAEVSSSA</sequence>
<accession>A0A2H3C9H4</accession>
<dbReference type="EMBL" id="KZ293762">
    <property type="protein sequence ID" value="PBK79729.1"/>
    <property type="molecule type" value="Genomic_DNA"/>
</dbReference>
<evidence type="ECO:0000313" key="2">
    <source>
        <dbReference type="Proteomes" id="UP000217790"/>
    </source>
</evidence>
<dbReference type="InParanoid" id="A0A2H3C9H4"/>